<keyword evidence="1" id="KW-0378">Hydrolase</keyword>
<feature type="region of interest" description="Disordered" evidence="2">
    <location>
        <begin position="1037"/>
        <end position="1149"/>
    </location>
</feature>
<dbReference type="InterPro" id="IPR001584">
    <property type="entry name" value="Integrase_cat-core"/>
</dbReference>
<dbReference type="Pfam" id="PF22936">
    <property type="entry name" value="Pol_BBD"/>
    <property type="match status" value="1"/>
</dbReference>
<dbReference type="InterPro" id="IPR043502">
    <property type="entry name" value="DNA/RNA_pol_sf"/>
</dbReference>
<feature type="region of interest" description="Disordered" evidence="2">
    <location>
        <begin position="964"/>
        <end position="996"/>
    </location>
</feature>
<dbReference type="PANTHER" id="PTHR11439">
    <property type="entry name" value="GAG-POL-RELATED RETROTRANSPOSON"/>
    <property type="match status" value="1"/>
</dbReference>
<organism evidence="4">
    <name type="scientific">Tanacetum cinerariifolium</name>
    <name type="common">Dalmatian daisy</name>
    <name type="synonym">Chrysanthemum cinerariifolium</name>
    <dbReference type="NCBI Taxonomy" id="118510"/>
    <lineage>
        <taxon>Eukaryota</taxon>
        <taxon>Viridiplantae</taxon>
        <taxon>Streptophyta</taxon>
        <taxon>Embryophyta</taxon>
        <taxon>Tracheophyta</taxon>
        <taxon>Spermatophyta</taxon>
        <taxon>Magnoliopsida</taxon>
        <taxon>eudicotyledons</taxon>
        <taxon>Gunneridae</taxon>
        <taxon>Pentapetalae</taxon>
        <taxon>asterids</taxon>
        <taxon>campanulids</taxon>
        <taxon>Asterales</taxon>
        <taxon>Asteraceae</taxon>
        <taxon>Asteroideae</taxon>
        <taxon>Anthemideae</taxon>
        <taxon>Anthemidinae</taxon>
        <taxon>Tanacetum</taxon>
    </lineage>
</organism>
<dbReference type="Pfam" id="PF07727">
    <property type="entry name" value="RVT_2"/>
    <property type="match status" value="1"/>
</dbReference>
<gene>
    <name evidence="4" type="ORF">Tci_033218</name>
</gene>
<dbReference type="Pfam" id="PF25597">
    <property type="entry name" value="SH3_retrovirus"/>
    <property type="match status" value="1"/>
</dbReference>
<comment type="caution">
    <text evidence="4">The sequence shown here is derived from an EMBL/GenBank/DDBJ whole genome shotgun (WGS) entry which is preliminary data.</text>
</comment>
<dbReference type="InterPro" id="IPR036397">
    <property type="entry name" value="RNaseH_sf"/>
</dbReference>
<dbReference type="GO" id="GO:0015074">
    <property type="term" value="P:DNA integration"/>
    <property type="evidence" value="ECO:0007669"/>
    <property type="project" value="InterPro"/>
</dbReference>
<feature type="region of interest" description="Disordered" evidence="2">
    <location>
        <begin position="1413"/>
        <end position="1433"/>
    </location>
</feature>
<feature type="compositionally biased region" description="Acidic residues" evidence="2">
    <location>
        <begin position="1050"/>
        <end position="1128"/>
    </location>
</feature>
<reference evidence="4" key="1">
    <citation type="journal article" date="2019" name="Sci. Rep.">
        <title>Draft genome of Tanacetum cinerariifolium, the natural source of mosquito coil.</title>
        <authorList>
            <person name="Yamashiro T."/>
            <person name="Shiraishi A."/>
            <person name="Satake H."/>
            <person name="Nakayama K."/>
        </authorList>
    </citation>
    <scope>NUCLEOTIDE SEQUENCE</scope>
</reference>
<dbReference type="InterPro" id="IPR057670">
    <property type="entry name" value="SH3_retrovirus"/>
</dbReference>
<name>A0A6L2LJE1_TANCI</name>
<feature type="region of interest" description="Disordered" evidence="2">
    <location>
        <begin position="337"/>
        <end position="388"/>
    </location>
</feature>
<dbReference type="PROSITE" id="PS50994">
    <property type="entry name" value="INTEGRASE"/>
    <property type="match status" value="1"/>
</dbReference>
<feature type="region of interest" description="Disordered" evidence="2">
    <location>
        <begin position="1"/>
        <end position="47"/>
    </location>
</feature>
<dbReference type="Gene3D" id="3.30.420.10">
    <property type="entry name" value="Ribonuclease H-like superfamily/Ribonuclease H"/>
    <property type="match status" value="1"/>
</dbReference>
<dbReference type="SUPFAM" id="SSF56672">
    <property type="entry name" value="DNA/RNA polymerases"/>
    <property type="match status" value="1"/>
</dbReference>
<accession>A0A6L2LJE1</accession>
<feature type="compositionally biased region" description="Basic residues" evidence="2">
    <location>
        <begin position="26"/>
        <end position="38"/>
    </location>
</feature>
<dbReference type="GO" id="GO:0003676">
    <property type="term" value="F:nucleic acid binding"/>
    <property type="evidence" value="ECO:0007669"/>
    <property type="project" value="InterPro"/>
</dbReference>
<proteinExistence type="predicted"/>
<dbReference type="EMBL" id="BKCJ010004472">
    <property type="protein sequence ID" value="GEU61240.1"/>
    <property type="molecule type" value="Genomic_DNA"/>
</dbReference>
<dbReference type="SUPFAM" id="SSF53098">
    <property type="entry name" value="Ribonuclease H-like"/>
    <property type="match status" value="1"/>
</dbReference>
<dbReference type="InterPro" id="IPR012337">
    <property type="entry name" value="RNaseH-like_sf"/>
</dbReference>
<protein>
    <submittedName>
        <fullName evidence="4">Retrovirus-related Pol polyprotein from transposon TNT 1-94</fullName>
    </submittedName>
</protein>
<dbReference type="InterPro" id="IPR013103">
    <property type="entry name" value="RVT_2"/>
</dbReference>
<dbReference type="GO" id="GO:0004190">
    <property type="term" value="F:aspartic-type endopeptidase activity"/>
    <property type="evidence" value="ECO:0007669"/>
    <property type="project" value="UniProtKB-KW"/>
</dbReference>
<feature type="domain" description="Integrase catalytic" evidence="3">
    <location>
        <begin position="215"/>
        <end position="266"/>
    </location>
</feature>
<feature type="compositionally biased region" description="Polar residues" evidence="2">
    <location>
        <begin position="337"/>
        <end position="349"/>
    </location>
</feature>
<dbReference type="InterPro" id="IPR054722">
    <property type="entry name" value="PolX-like_BBD"/>
</dbReference>
<dbReference type="PANTHER" id="PTHR11439:SF483">
    <property type="entry name" value="PEPTIDE SYNTHASE GLIP-LIKE, PUTATIVE (AFU_ORTHOLOGUE AFUA_3G12920)-RELATED"/>
    <property type="match status" value="1"/>
</dbReference>
<keyword evidence="1" id="KW-0064">Aspartyl protease</keyword>
<evidence type="ECO:0000313" key="4">
    <source>
        <dbReference type="EMBL" id="GEU61240.1"/>
    </source>
</evidence>
<feature type="compositionally biased region" description="Polar residues" evidence="2">
    <location>
        <begin position="1"/>
        <end position="19"/>
    </location>
</feature>
<evidence type="ECO:0000259" key="3">
    <source>
        <dbReference type="PROSITE" id="PS50994"/>
    </source>
</evidence>
<evidence type="ECO:0000256" key="1">
    <source>
        <dbReference type="ARBA" id="ARBA00022750"/>
    </source>
</evidence>
<sequence>MTITSLKSWLTGSQPQGNTKNDRIQRTPRKAKKNKLKDHPRTIRPSLNKKKSVVDTKVISFVTRSKSNVNSDLKCATLGNVCPLTRIATTAIVPLREPIPIESSTDKPVVTLVYSRKSKASKKKVPVSKSKINKSLVVQIVLWYLESGCSKHMTGDRSQLINFVQKFLGTVKFRNDHVAKIMGYGDYKIGNVTISRVYFVEGLGHNLFSVPVRRIQTDNGTEYVNQTLHEYYEEVGISHETSVAGSPQQNGVIERRNHTLIEAVRSIENLWKLQPKANIGIFIGYAPTKKAFRIYIRRTRRIVETIHVDFDELTAMASEQSSSGPVLNEMTPATISSGLVQRSSPSTSYVPPLRNDWADLTASPSSTTVDQDAPSPSKSHTTTETQSSVILQDVKEDNLDMEVAHIGNDPLFGVPILEVPSSQSSSMFSPHSIVKLDELGGILKNKARLVTPGYRQEEGIDFEESFAPVARLEAIWIFLAYDVHKNMVVYQMDVKIAFLNGNLREEVYVSQPDGFVDQDNPNQVYKIKKALYGLKQAPRAWYDMLSSFLISQDFSKENVDDGQNLIFLRITDFSKTQEHLYHQSKYALESLKKYGFESCDPVDTPMVEKSKLDEDKEGKVVDPSHYRVKRIIRYLRGTVNQGLWSPKDSSIALTAFADADDAGCQDTRRSTSGSLQFLRERLISWSSKTQKSAVISSTEAEYIALSGCCAQILWMRSQLIDYGLGFNKIPMYCDNKSAIALCCNNVQHSRSKHIDIRYHFIKEQVENGVIKLYFFNMEYQLADLFTKSLGKDRIEFLINKLGMRSFTPETLKQLMDEVDETMDTTIKQQVAMDEALIPNAQRALGQSFAEPPFEEEILAFIYFLRHSAAIRMLTDVNINKLYQPWRSFAAIINKCLTGKSSGYDSLRLSQAQILDDHMFFTIKLVSRHQNTQQFGALLPIELTNEEIRNSNSYKEYYAVATGAAPPKPKASVRKTRSSSDTSITPPTAAAGPRLTASVKGKQAAKASKAKSLSALSEVAMTEAQQLQLVTKRSLEQTHISQASGSGADEGSGDDNEGKDDDGDEEDGGEEGNGDDDDEDDNGDEGDDDDVDQEVERDDDKDDEKEGGDEDQEYDEDEYAEETRDEESFDPILQTPKNGKDEGNGEEDLGLNVGEEERHVEEEEEYELYRDVNINQGRGIQETLEVEDSHVNLTPVNPDGMDLIFETTSQMDVQTLTSVAHLPMTAPTMTPSTIATTTTTSQAPILPTTASSTIIQDLPNFGSLIVQRYMDQQMNEAVKVAIQIQFDRLRDEAQKDNDEFLKTVDENMKKIIKEQVKKQVKVQVSKILPRIEQAVNEQLEAKVLTRSSHSSKTSYIVVADLSEMELKKILIEKIKGNKSIQRSDEQTNLYKAFVEAYEFDKIILDTYRETITLKRRRDDDADKDEEPSAGPDRG</sequence>
<evidence type="ECO:0000256" key="2">
    <source>
        <dbReference type="SAM" id="MobiDB-lite"/>
    </source>
</evidence>
<dbReference type="CDD" id="cd09272">
    <property type="entry name" value="RNase_HI_RT_Ty1"/>
    <property type="match status" value="1"/>
</dbReference>
<feature type="compositionally biased region" description="Polar residues" evidence="2">
    <location>
        <begin position="362"/>
        <end position="388"/>
    </location>
</feature>
<keyword evidence="1" id="KW-0645">Protease</keyword>